<feature type="compositionally biased region" description="Basic and acidic residues" evidence="1">
    <location>
        <begin position="393"/>
        <end position="408"/>
    </location>
</feature>
<organism evidence="2">
    <name type="scientific">Tanacetum cinerariifolium</name>
    <name type="common">Dalmatian daisy</name>
    <name type="synonym">Chrysanthemum cinerariifolium</name>
    <dbReference type="NCBI Taxonomy" id="118510"/>
    <lineage>
        <taxon>Eukaryota</taxon>
        <taxon>Viridiplantae</taxon>
        <taxon>Streptophyta</taxon>
        <taxon>Embryophyta</taxon>
        <taxon>Tracheophyta</taxon>
        <taxon>Spermatophyta</taxon>
        <taxon>Magnoliopsida</taxon>
        <taxon>eudicotyledons</taxon>
        <taxon>Gunneridae</taxon>
        <taxon>Pentapetalae</taxon>
        <taxon>asterids</taxon>
        <taxon>campanulids</taxon>
        <taxon>Asterales</taxon>
        <taxon>Asteraceae</taxon>
        <taxon>Asteroideae</taxon>
        <taxon>Anthemideae</taxon>
        <taxon>Anthemidinae</taxon>
        <taxon>Tanacetum</taxon>
    </lineage>
</organism>
<name>A0A6L2N2J0_TANCI</name>
<evidence type="ECO:0008006" key="3">
    <source>
        <dbReference type="Google" id="ProtNLM"/>
    </source>
</evidence>
<comment type="caution">
    <text evidence="2">The sequence shown here is derived from an EMBL/GenBank/DDBJ whole genome shotgun (WGS) entry which is preliminary data.</text>
</comment>
<feature type="compositionally biased region" description="Polar residues" evidence="1">
    <location>
        <begin position="348"/>
        <end position="361"/>
    </location>
</feature>
<gene>
    <name evidence="2" type="ORF">Tci_052399</name>
</gene>
<evidence type="ECO:0000313" key="2">
    <source>
        <dbReference type="EMBL" id="GEU80421.1"/>
    </source>
</evidence>
<feature type="compositionally biased region" description="Acidic residues" evidence="1">
    <location>
        <begin position="379"/>
        <end position="392"/>
    </location>
</feature>
<feature type="region of interest" description="Disordered" evidence="1">
    <location>
        <begin position="166"/>
        <end position="185"/>
    </location>
</feature>
<accession>A0A6L2N2J0</accession>
<protein>
    <recommendedName>
        <fullName evidence="3">Retrovirus-related Pol polyprotein from transposon TNT 1-94</fullName>
    </recommendedName>
</protein>
<evidence type="ECO:0000256" key="1">
    <source>
        <dbReference type="SAM" id="MobiDB-lite"/>
    </source>
</evidence>
<dbReference type="AlphaFoldDB" id="A0A6L2N2J0"/>
<feature type="compositionally biased region" description="Basic and acidic residues" evidence="1">
    <location>
        <begin position="318"/>
        <end position="330"/>
    </location>
</feature>
<feature type="compositionally biased region" description="Basic and acidic residues" evidence="1">
    <location>
        <begin position="367"/>
        <end position="378"/>
    </location>
</feature>
<feature type="region of interest" description="Disordered" evidence="1">
    <location>
        <begin position="260"/>
        <end position="409"/>
    </location>
</feature>
<proteinExistence type="predicted"/>
<feature type="region of interest" description="Disordered" evidence="1">
    <location>
        <begin position="592"/>
        <end position="646"/>
    </location>
</feature>
<feature type="compositionally biased region" description="Polar residues" evidence="1">
    <location>
        <begin position="274"/>
        <end position="290"/>
    </location>
</feature>
<dbReference type="EMBL" id="BKCJ010008074">
    <property type="protein sequence ID" value="GEU80421.1"/>
    <property type="molecule type" value="Genomic_DNA"/>
</dbReference>
<sequence length="761" mass="85744">MQEELYEFKCIEVWELAPRPDRVTIITLKWIYKVKLDELGVTRLDAIRIFIAFAAHMNMVVYQMDVKIMFLNGILREEVYDSCIALTAFADADNAGCQVTRKSTFGNIRHHFIKEQVENEVVELYFVRTEYQLADTFTKPLVRERLDFLINKLVRVLPDVYQVSTGQIPPKKSRSKGSQGKKTVDDSQEIVNVFKESEPEPVKKKIASRRVVKKKVTISTDDNIIPSPDVALELGKSINLAKAKEEEAAKQVHATHARIMTESVSESAKKKTSSRSFRSVVIQDTPSAQKSKPAISKPKYKGVQSLTPKEQEVFDIMKALKESKKTDRRQQGTGGSSDRTGRIPGVPNESTVVSATSSEGTGTKPGVPDEEKKKTYKEEDIDWIDSEEDDEKKDDTDDDKSIDLKMTNDEEINDEVLQGKEQVNDDGDEEMLNAEVEDSRKVGTVKDTTDVEINSLLDIKIQSEVPHIHNNFTSSICLHHFTRTSTTNNSTNPPPPITTDDPIITSAVPKSDALTTFQLRVAKLEKDVSELKKIDHSAKALATLKSQVPTAIHENKSFNKNPANHRLYHALMEALIEDENAMNKGVADTIKDHKRKHDDDEDPPAGPNQGKKTKRRRTKELESSKKPSSIKETPKGKASSKGFKTGKSASAMEPVIELIVEVVMDDAGENVKILGVKSVSVKKLHRYGYLEEVVVKRVDRQLCKFKEGDFVDQHLNDIEDMLLPAVQHKLFHLNESDIVDFIVSLRMFTRSLIIKRRVKDL</sequence>
<reference evidence="2" key="1">
    <citation type="journal article" date="2019" name="Sci. Rep.">
        <title>Draft genome of Tanacetum cinerariifolium, the natural source of mosquito coil.</title>
        <authorList>
            <person name="Yamashiro T."/>
            <person name="Shiraishi A."/>
            <person name="Satake H."/>
            <person name="Nakayama K."/>
        </authorList>
    </citation>
    <scope>NUCLEOTIDE SEQUENCE</scope>
</reference>